<comment type="caution">
    <text evidence="1">The sequence shown here is derived from an EMBL/GenBank/DDBJ whole genome shotgun (WGS) entry which is preliminary data.</text>
</comment>
<gene>
    <name evidence="1" type="ORF">M9458_028218</name>
</gene>
<feature type="non-terminal residue" evidence="1">
    <location>
        <position position="73"/>
    </location>
</feature>
<sequence length="73" mass="8463">SISPQYNLCEQMVQIRDDHIRFISELARYSNSEVVTGSGLDSQKSDEEYRELFDLALRGLQLLSKWSTHVMEV</sequence>
<proteinExistence type="predicted"/>
<organism evidence="1 2">
    <name type="scientific">Cirrhinus mrigala</name>
    <name type="common">Mrigala</name>
    <dbReference type="NCBI Taxonomy" id="683832"/>
    <lineage>
        <taxon>Eukaryota</taxon>
        <taxon>Metazoa</taxon>
        <taxon>Chordata</taxon>
        <taxon>Craniata</taxon>
        <taxon>Vertebrata</taxon>
        <taxon>Euteleostomi</taxon>
        <taxon>Actinopterygii</taxon>
        <taxon>Neopterygii</taxon>
        <taxon>Teleostei</taxon>
        <taxon>Ostariophysi</taxon>
        <taxon>Cypriniformes</taxon>
        <taxon>Cyprinidae</taxon>
        <taxon>Labeoninae</taxon>
        <taxon>Labeonini</taxon>
        <taxon>Cirrhinus</taxon>
    </lineage>
</organism>
<protein>
    <submittedName>
        <fullName evidence="1">Uncharacterized protein</fullName>
    </submittedName>
</protein>
<dbReference type="Pfam" id="PF05994">
    <property type="entry name" value="FragX_IP"/>
    <property type="match status" value="1"/>
</dbReference>
<dbReference type="Proteomes" id="UP001529510">
    <property type="component" value="Unassembled WGS sequence"/>
</dbReference>
<evidence type="ECO:0000313" key="2">
    <source>
        <dbReference type="Proteomes" id="UP001529510"/>
    </source>
</evidence>
<evidence type="ECO:0000313" key="1">
    <source>
        <dbReference type="EMBL" id="KAL0175888.1"/>
    </source>
</evidence>
<feature type="non-terminal residue" evidence="1">
    <location>
        <position position="1"/>
    </location>
</feature>
<name>A0ABD0PPB5_CIRMR</name>
<reference evidence="1 2" key="1">
    <citation type="submission" date="2024-05" db="EMBL/GenBank/DDBJ databases">
        <title>Genome sequencing and assembly of Indian major carp, Cirrhinus mrigala (Hamilton, 1822).</title>
        <authorList>
            <person name="Mohindra V."/>
            <person name="Chowdhury L.M."/>
            <person name="Lal K."/>
            <person name="Jena J.K."/>
        </authorList>
    </citation>
    <scope>NUCLEOTIDE SEQUENCE [LARGE SCALE GENOMIC DNA]</scope>
    <source>
        <strain evidence="1">CM1030</strain>
        <tissue evidence="1">Blood</tissue>
    </source>
</reference>
<dbReference type="AlphaFoldDB" id="A0ABD0PPB5"/>
<dbReference type="InterPro" id="IPR008081">
    <property type="entry name" value="Cytoplasmic_FMR1-int"/>
</dbReference>
<keyword evidence="2" id="KW-1185">Reference proteome</keyword>
<dbReference type="EMBL" id="JAMKFB020000014">
    <property type="protein sequence ID" value="KAL0175888.1"/>
    <property type="molecule type" value="Genomic_DNA"/>
</dbReference>
<accession>A0ABD0PPB5</accession>
<dbReference type="PANTHER" id="PTHR12195">
    <property type="entry name" value="CYTOPLASMIC FMR1-INTERACTING PROTEIN-RELATED"/>
    <property type="match status" value="1"/>
</dbReference>